<gene>
    <name evidence="4" type="ORF">PGLA1383_LOCUS36567</name>
</gene>
<feature type="compositionally biased region" description="Gly residues" evidence="3">
    <location>
        <begin position="93"/>
        <end position="107"/>
    </location>
</feature>
<sequence length="751" mass="78497">MAGSAAALLRRLAPGVAQARQKLGQRPQSQPQWSDAWPAVDASDASEGESKESLRRRGSQTELPRRRPGERDAAGAFAAAHQRDRSKGVDWQEGGGKSSARQQGGGSSRQLDLLECSEKMASCVRKQDWQEALQLLQLLRQNSSPSSHRRAAEPSNTRSPTQICNSAIAACRAASQWQVALSLFVEMHDSGPAPTVVTYNSTISALERARCWQHALALYADMVPRRLRPNLITCNSALKACATGGGHPPLARQLLVDLRELGLLPDAVTVSAAAGALRGGALSRASGDGDEAAQGAQLGSETVLQLLAEVEARASCDVIAYGAAISSCASDSQWAAALRLLFTNLQAQSLEPSLAACGAALDACEAGHAWASALHLLHAMRQSSSPAAESPGDHLEEGRTARPPGEDQIISGGLWPRPDARCFEAALGSCQQAHMWEAALRLLDDMQGPDCTTRHSRHAAGSSLDVNNNHNTNNNTNNNNNNNNNNNDNNNNNKISDSGAARVAPPKVDHLGYHLVISACSNASQWQRGLALLTGLSARSLAVEAGTFRSTLLECEEEGRAVSQATLLQLLSRKAFFAVGSGTAPSRQPRGGGTTTPLRGGTATSASGGVSLAEQPDATFVAAAAGETTPSLPAGIARREALQESCPEAAAPQFTVVSASGPSWAPASSRSPGHLIATGASAGIAAAAETLMIAGCSAEALAVLQQRHCRSPGTEELLLPHGEEQEQGVQFADGLCLRLLAALGERATPFG</sequence>
<dbReference type="Gene3D" id="1.25.40.10">
    <property type="entry name" value="Tetratricopeptide repeat domain"/>
    <property type="match status" value="3"/>
</dbReference>
<evidence type="ECO:0000256" key="2">
    <source>
        <dbReference type="PROSITE-ProRule" id="PRU00708"/>
    </source>
</evidence>
<reference evidence="4" key="1">
    <citation type="submission" date="2021-02" db="EMBL/GenBank/DDBJ databases">
        <authorList>
            <person name="Dougan E. K."/>
            <person name="Rhodes N."/>
            <person name="Thang M."/>
            <person name="Chan C."/>
        </authorList>
    </citation>
    <scope>NUCLEOTIDE SEQUENCE</scope>
</reference>
<feature type="compositionally biased region" description="Low complexity" evidence="3">
    <location>
        <begin position="467"/>
        <end position="493"/>
    </location>
</feature>
<dbReference type="PANTHER" id="PTHR47447:SF17">
    <property type="entry name" value="OS12G0638900 PROTEIN"/>
    <property type="match status" value="1"/>
</dbReference>
<feature type="compositionally biased region" description="Basic and acidic residues" evidence="3">
    <location>
        <begin position="391"/>
        <end position="400"/>
    </location>
</feature>
<feature type="region of interest" description="Disordered" evidence="3">
    <location>
        <begin position="382"/>
        <end position="413"/>
    </location>
</feature>
<feature type="region of interest" description="Disordered" evidence="3">
    <location>
        <begin position="140"/>
        <end position="160"/>
    </location>
</feature>
<evidence type="ECO:0000313" key="4">
    <source>
        <dbReference type="EMBL" id="CAE8618973.1"/>
    </source>
</evidence>
<dbReference type="Pfam" id="PF13041">
    <property type="entry name" value="PPR_2"/>
    <property type="match status" value="1"/>
</dbReference>
<feature type="region of interest" description="Disordered" evidence="3">
    <location>
        <begin position="15"/>
        <end position="109"/>
    </location>
</feature>
<feature type="region of interest" description="Disordered" evidence="3">
    <location>
        <begin position="451"/>
        <end position="500"/>
    </location>
</feature>
<dbReference type="InterPro" id="IPR011990">
    <property type="entry name" value="TPR-like_helical_dom_sf"/>
</dbReference>
<dbReference type="PROSITE" id="PS51375">
    <property type="entry name" value="PPR"/>
    <property type="match status" value="1"/>
</dbReference>
<protein>
    <recommendedName>
        <fullName evidence="6">Pentacotripeptide-repeat region of PRORP domain-containing protein</fullName>
    </recommendedName>
</protein>
<feature type="compositionally biased region" description="Basic and acidic residues" evidence="3">
    <location>
        <begin position="63"/>
        <end position="73"/>
    </location>
</feature>
<dbReference type="PANTHER" id="PTHR47447">
    <property type="entry name" value="OS03G0856100 PROTEIN"/>
    <property type="match status" value="1"/>
</dbReference>
<feature type="region of interest" description="Disordered" evidence="3">
    <location>
        <begin position="581"/>
        <end position="609"/>
    </location>
</feature>
<keyword evidence="1" id="KW-0677">Repeat</keyword>
<dbReference type="EMBL" id="CAJNNV010026773">
    <property type="protein sequence ID" value="CAE8618973.1"/>
    <property type="molecule type" value="Genomic_DNA"/>
</dbReference>
<proteinExistence type="predicted"/>
<evidence type="ECO:0000313" key="5">
    <source>
        <dbReference type="Proteomes" id="UP000654075"/>
    </source>
</evidence>
<evidence type="ECO:0008006" key="6">
    <source>
        <dbReference type="Google" id="ProtNLM"/>
    </source>
</evidence>
<dbReference type="Proteomes" id="UP000654075">
    <property type="component" value="Unassembled WGS sequence"/>
</dbReference>
<dbReference type="Pfam" id="PF01535">
    <property type="entry name" value="PPR"/>
    <property type="match status" value="1"/>
</dbReference>
<feature type="compositionally biased region" description="Basic and acidic residues" evidence="3">
    <location>
        <begin position="81"/>
        <end position="90"/>
    </location>
</feature>
<dbReference type="InterPro" id="IPR002885">
    <property type="entry name" value="PPR_rpt"/>
</dbReference>
<feature type="compositionally biased region" description="Low complexity" evidence="3">
    <location>
        <begin position="595"/>
        <end position="609"/>
    </location>
</feature>
<name>A0A813FZ42_POLGL</name>
<keyword evidence="5" id="KW-1185">Reference proteome</keyword>
<dbReference type="AlphaFoldDB" id="A0A813FZ42"/>
<comment type="caution">
    <text evidence="4">The sequence shown here is derived from an EMBL/GenBank/DDBJ whole genome shotgun (WGS) entry which is preliminary data.</text>
</comment>
<evidence type="ECO:0000256" key="3">
    <source>
        <dbReference type="SAM" id="MobiDB-lite"/>
    </source>
</evidence>
<evidence type="ECO:0000256" key="1">
    <source>
        <dbReference type="ARBA" id="ARBA00022737"/>
    </source>
</evidence>
<dbReference type="OrthoDB" id="185373at2759"/>
<organism evidence="4 5">
    <name type="scientific">Polarella glacialis</name>
    <name type="common">Dinoflagellate</name>
    <dbReference type="NCBI Taxonomy" id="89957"/>
    <lineage>
        <taxon>Eukaryota</taxon>
        <taxon>Sar</taxon>
        <taxon>Alveolata</taxon>
        <taxon>Dinophyceae</taxon>
        <taxon>Suessiales</taxon>
        <taxon>Suessiaceae</taxon>
        <taxon>Polarella</taxon>
    </lineage>
</organism>
<feature type="repeat" description="PPR" evidence="2">
    <location>
        <begin position="195"/>
        <end position="229"/>
    </location>
</feature>
<accession>A0A813FZ42</accession>